<dbReference type="OrthoDB" id="9779287at2"/>
<dbReference type="PANTHER" id="PTHR43776:SF7">
    <property type="entry name" value="D,D-DIPEPTIDE TRANSPORT ATP-BINDING PROTEIN DDPF-RELATED"/>
    <property type="match status" value="1"/>
</dbReference>
<dbReference type="RefSeq" id="WP_148134526.1">
    <property type="nucleotide sequence ID" value="NZ_CP017634.1"/>
</dbReference>
<gene>
    <name evidence="6" type="ORF">DCMF_11265</name>
</gene>
<proteinExistence type="inferred from homology"/>
<feature type="domain" description="ABC transporter" evidence="5">
    <location>
        <begin position="7"/>
        <end position="262"/>
    </location>
</feature>
<dbReference type="GO" id="GO:0015833">
    <property type="term" value="P:peptide transport"/>
    <property type="evidence" value="ECO:0007669"/>
    <property type="project" value="InterPro"/>
</dbReference>
<dbReference type="FunFam" id="3.40.50.300:FF:000016">
    <property type="entry name" value="Oligopeptide ABC transporter ATP-binding component"/>
    <property type="match status" value="1"/>
</dbReference>
<dbReference type="PANTHER" id="PTHR43776">
    <property type="entry name" value="TRANSPORT ATP-BINDING PROTEIN"/>
    <property type="match status" value="1"/>
</dbReference>
<dbReference type="Proteomes" id="UP000323521">
    <property type="component" value="Chromosome"/>
</dbReference>
<evidence type="ECO:0000256" key="2">
    <source>
        <dbReference type="ARBA" id="ARBA00022448"/>
    </source>
</evidence>
<sequence length="328" mass="36655">MEKLLRVRDLEVHFATRTSLWNTLTGKPPKAVRAVDGISFDLAPGEILGLAGESGSGKTTTGKGILRLVEPTAGSVNFLGEEVRDFKRERLRKFRRDAQIILQDPFESLNPRQTVFHIVAEPLKVNGITHRIQEQEEIVDQALVDAGLDDPRMFYYRYPHELSGGQRQRVAIASTLVLNPKLVVADEPVSMLDLSISAGVVKLMLSLRENRQISYLFITHELSLAWLVADRIGVMYLGKMVELGTADEIIKSPLHPYTKALVSVIPVPKRKVIQNAKLLQGETPDPINMPPGCRFHPRCPVAKPSCRDIIPEFREMSSGHWVACPEVE</sequence>
<dbReference type="KEGG" id="fwa:DCMF_11265"/>
<evidence type="ECO:0000256" key="4">
    <source>
        <dbReference type="ARBA" id="ARBA00022840"/>
    </source>
</evidence>
<dbReference type="AlphaFoldDB" id="A0A3G1KS37"/>
<keyword evidence="2" id="KW-0813">Transport</keyword>
<dbReference type="PROSITE" id="PS50893">
    <property type="entry name" value="ABC_TRANSPORTER_2"/>
    <property type="match status" value="1"/>
</dbReference>
<protein>
    <recommendedName>
        <fullName evidence="5">ABC transporter domain-containing protein</fullName>
    </recommendedName>
</protein>
<organism evidence="6 7">
    <name type="scientific">Formimonas warabiya</name>
    <dbReference type="NCBI Taxonomy" id="1761012"/>
    <lineage>
        <taxon>Bacteria</taxon>
        <taxon>Bacillati</taxon>
        <taxon>Bacillota</taxon>
        <taxon>Clostridia</taxon>
        <taxon>Eubacteriales</taxon>
        <taxon>Peptococcaceae</taxon>
        <taxon>Candidatus Formimonas</taxon>
    </lineage>
</organism>
<evidence type="ECO:0000256" key="1">
    <source>
        <dbReference type="ARBA" id="ARBA00005417"/>
    </source>
</evidence>
<comment type="similarity">
    <text evidence="1">Belongs to the ABC transporter superfamily.</text>
</comment>
<accession>A0A3G1KS37</accession>
<dbReference type="Gene3D" id="3.40.50.300">
    <property type="entry name" value="P-loop containing nucleotide triphosphate hydrolases"/>
    <property type="match status" value="1"/>
</dbReference>
<reference evidence="6 7" key="1">
    <citation type="submission" date="2016-10" db="EMBL/GenBank/DDBJ databases">
        <title>Complete Genome Sequence of Peptococcaceae strain DCMF.</title>
        <authorList>
            <person name="Edwards R.J."/>
            <person name="Holland S.I."/>
            <person name="Deshpande N.P."/>
            <person name="Wong Y.K."/>
            <person name="Ertan H."/>
            <person name="Manefield M."/>
            <person name="Russell T.L."/>
            <person name="Lee M.J."/>
        </authorList>
    </citation>
    <scope>NUCLEOTIDE SEQUENCE [LARGE SCALE GENOMIC DNA]</scope>
    <source>
        <strain evidence="6 7">DCMF</strain>
    </source>
</reference>
<dbReference type="EMBL" id="CP017634">
    <property type="protein sequence ID" value="ATW25268.1"/>
    <property type="molecule type" value="Genomic_DNA"/>
</dbReference>
<keyword evidence="3" id="KW-0547">Nucleotide-binding</keyword>
<dbReference type="SMART" id="SM00382">
    <property type="entry name" value="AAA"/>
    <property type="match status" value="1"/>
</dbReference>
<keyword evidence="4" id="KW-0067">ATP-binding</keyword>
<dbReference type="Pfam" id="PF00005">
    <property type="entry name" value="ABC_tran"/>
    <property type="match status" value="1"/>
</dbReference>
<dbReference type="InterPro" id="IPR050319">
    <property type="entry name" value="ABC_transp_ATP-bind"/>
</dbReference>
<dbReference type="InterPro" id="IPR003593">
    <property type="entry name" value="AAA+_ATPase"/>
</dbReference>
<dbReference type="InterPro" id="IPR003439">
    <property type="entry name" value="ABC_transporter-like_ATP-bd"/>
</dbReference>
<dbReference type="InterPro" id="IPR027417">
    <property type="entry name" value="P-loop_NTPase"/>
</dbReference>
<dbReference type="SUPFAM" id="SSF52540">
    <property type="entry name" value="P-loop containing nucleoside triphosphate hydrolases"/>
    <property type="match status" value="1"/>
</dbReference>
<dbReference type="NCBIfam" id="TIGR01727">
    <property type="entry name" value="oligo_HPY"/>
    <property type="match status" value="1"/>
</dbReference>
<evidence type="ECO:0000259" key="5">
    <source>
        <dbReference type="PROSITE" id="PS50893"/>
    </source>
</evidence>
<evidence type="ECO:0000313" key="6">
    <source>
        <dbReference type="EMBL" id="ATW25268.1"/>
    </source>
</evidence>
<keyword evidence="7" id="KW-1185">Reference proteome</keyword>
<dbReference type="CDD" id="cd03257">
    <property type="entry name" value="ABC_NikE_OppD_transporters"/>
    <property type="match status" value="1"/>
</dbReference>
<dbReference type="GO" id="GO:0055085">
    <property type="term" value="P:transmembrane transport"/>
    <property type="evidence" value="ECO:0007669"/>
    <property type="project" value="UniProtKB-ARBA"/>
</dbReference>
<dbReference type="InterPro" id="IPR013563">
    <property type="entry name" value="Oligopep_ABC_C"/>
</dbReference>
<dbReference type="GO" id="GO:0016887">
    <property type="term" value="F:ATP hydrolysis activity"/>
    <property type="evidence" value="ECO:0007669"/>
    <property type="project" value="InterPro"/>
</dbReference>
<evidence type="ECO:0000256" key="3">
    <source>
        <dbReference type="ARBA" id="ARBA00022741"/>
    </source>
</evidence>
<dbReference type="GO" id="GO:0005524">
    <property type="term" value="F:ATP binding"/>
    <property type="evidence" value="ECO:0007669"/>
    <property type="project" value="UniProtKB-KW"/>
</dbReference>
<dbReference type="PROSITE" id="PS00211">
    <property type="entry name" value="ABC_TRANSPORTER_1"/>
    <property type="match status" value="1"/>
</dbReference>
<dbReference type="InterPro" id="IPR017871">
    <property type="entry name" value="ABC_transporter-like_CS"/>
</dbReference>
<evidence type="ECO:0000313" key="7">
    <source>
        <dbReference type="Proteomes" id="UP000323521"/>
    </source>
</evidence>
<dbReference type="Pfam" id="PF08352">
    <property type="entry name" value="oligo_HPY"/>
    <property type="match status" value="1"/>
</dbReference>
<name>A0A3G1KS37_FORW1</name>